<dbReference type="AlphaFoldDB" id="A0A8H2K5S5"/>
<evidence type="ECO:0000313" key="2">
    <source>
        <dbReference type="Proteomes" id="UP000316560"/>
    </source>
</evidence>
<name>A0A8H2K5S5_9MICO</name>
<protein>
    <submittedName>
        <fullName evidence="1">Uncharacterized protein</fullName>
    </submittedName>
</protein>
<keyword evidence="2" id="KW-1185">Reference proteome</keyword>
<dbReference type="EMBL" id="VFRA01000001">
    <property type="protein sequence ID" value="TQO20640.1"/>
    <property type="molecule type" value="Genomic_DNA"/>
</dbReference>
<gene>
    <name evidence="1" type="ORF">FB472_2281</name>
</gene>
<comment type="caution">
    <text evidence="1">The sequence shown here is derived from an EMBL/GenBank/DDBJ whole genome shotgun (WGS) entry which is preliminary data.</text>
</comment>
<proteinExistence type="predicted"/>
<reference evidence="1 2" key="1">
    <citation type="submission" date="2019-06" db="EMBL/GenBank/DDBJ databases">
        <title>Sequencing the genomes of 1000 actinobacteria strains.</title>
        <authorList>
            <person name="Klenk H.-P."/>
        </authorList>
    </citation>
    <scope>NUCLEOTIDE SEQUENCE [LARGE SCALE GENOMIC DNA]</scope>
    <source>
        <strain evidence="1 2">DSM 21947</strain>
    </source>
</reference>
<sequence>MPTLTPSYGFTPMSEAEVLAEYGPNLAMARLFEYCDKQASRTERIGAYNFFVLHYISNAEVKVIDGEFVVGEDVAEMWSDAKYSDAVHNVNYYMNEEYAQGSLHPWLVQACEASRGWEWHTHTHPVQVLPTVRRVVAAKMRKGIMSGFARMGRVVGRS</sequence>
<evidence type="ECO:0000313" key="1">
    <source>
        <dbReference type="EMBL" id="TQO20640.1"/>
    </source>
</evidence>
<dbReference type="Proteomes" id="UP000316560">
    <property type="component" value="Unassembled WGS sequence"/>
</dbReference>
<organism evidence="1 2">
    <name type="scientific">Rhodoglobus vestalii</name>
    <dbReference type="NCBI Taxonomy" id="193384"/>
    <lineage>
        <taxon>Bacteria</taxon>
        <taxon>Bacillati</taxon>
        <taxon>Actinomycetota</taxon>
        <taxon>Actinomycetes</taxon>
        <taxon>Micrococcales</taxon>
        <taxon>Microbacteriaceae</taxon>
        <taxon>Rhodoglobus</taxon>
    </lineage>
</organism>
<dbReference type="RefSeq" id="WP_141990926.1">
    <property type="nucleotide sequence ID" value="NZ_VFRA01000001.1"/>
</dbReference>
<accession>A0A8H2K5S5</accession>